<sequence>LERDALTKKGDARDKELARTKDKVTKLEQANERLEKRRELEASMRAEAEAALLQHRPTQPEVERAFAQKCLVAQPKGKLSYAAIDDTTTMVVTGLAGRIGKCRDDLICGGLPREAVINIEPLHSAYSIVTVATSLQDKVLQTLDRLPIEIVEPAEAAVARIPSISEEGKAELSKRIALRLDNRLAANFVQQRFTAGQQLREMATKLMLPIKSREEVEALAKSGKWRKRRWKPWDKAHLSHEGPDP</sequence>
<organism evidence="1 2">
    <name type="scientific">Coemansia nantahalensis</name>
    <dbReference type="NCBI Taxonomy" id="2789366"/>
    <lineage>
        <taxon>Eukaryota</taxon>
        <taxon>Fungi</taxon>
        <taxon>Fungi incertae sedis</taxon>
        <taxon>Zoopagomycota</taxon>
        <taxon>Kickxellomycotina</taxon>
        <taxon>Kickxellomycetes</taxon>
        <taxon>Kickxellales</taxon>
        <taxon>Kickxellaceae</taxon>
        <taxon>Coemansia</taxon>
    </lineage>
</organism>
<name>A0ACC1JMC0_9FUNG</name>
<feature type="non-terminal residue" evidence="1">
    <location>
        <position position="245"/>
    </location>
</feature>
<evidence type="ECO:0000313" key="1">
    <source>
        <dbReference type="EMBL" id="KAJ2763260.1"/>
    </source>
</evidence>
<feature type="non-terminal residue" evidence="1">
    <location>
        <position position="1"/>
    </location>
</feature>
<evidence type="ECO:0000313" key="2">
    <source>
        <dbReference type="Proteomes" id="UP001140234"/>
    </source>
</evidence>
<gene>
    <name evidence="1" type="ORF">IWQ57_005605</name>
</gene>
<proteinExistence type="predicted"/>
<dbReference type="Proteomes" id="UP001140234">
    <property type="component" value="Unassembled WGS sequence"/>
</dbReference>
<keyword evidence="2" id="KW-1185">Reference proteome</keyword>
<dbReference type="EMBL" id="JANBUJ010002779">
    <property type="protein sequence ID" value="KAJ2763260.1"/>
    <property type="molecule type" value="Genomic_DNA"/>
</dbReference>
<accession>A0ACC1JMC0</accession>
<reference evidence="1" key="1">
    <citation type="submission" date="2022-07" db="EMBL/GenBank/DDBJ databases">
        <title>Phylogenomic reconstructions and comparative analyses of Kickxellomycotina fungi.</title>
        <authorList>
            <person name="Reynolds N.K."/>
            <person name="Stajich J.E."/>
            <person name="Barry K."/>
            <person name="Grigoriev I.V."/>
            <person name="Crous P."/>
            <person name="Smith M.E."/>
        </authorList>
    </citation>
    <scope>NUCLEOTIDE SEQUENCE</scope>
    <source>
        <strain evidence="1">CBS 109366</strain>
    </source>
</reference>
<protein>
    <submittedName>
        <fullName evidence="1">Uncharacterized protein</fullName>
    </submittedName>
</protein>
<comment type="caution">
    <text evidence="1">The sequence shown here is derived from an EMBL/GenBank/DDBJ whole genome shotgun (WGS) entry which is preliminary data.</text>
</comment>